<dbReference type="GO" id="GO:0006281">
    <property type="term" value="P:DNA repair"/>
    <property type="evidence" value="ECO:0007669"/>
    <property type="project" value="UniProtKB-KW"/>
</dbReference>
<dbReference type="GO" id="GO:0051301">
    <property type="term" value="P:cell division"/>
    <property type="evidence" value="ECO:0007669"/>
    <property type="project" value="UniProtKB-KW"/>
</dbReference>
<dbReference type="GO" id="GO:0003677">
    <property type="term" value="F:DNA binding"/>
    <property type="evidence" value="ECO:0007669"/>
    <property type="project" value="InterPro"/>
</dbReference>
<dbReference type="Pfam" id="PF04675">
    <property type="entry name" value="DNA_ligase_A_N"/>
    <property type="match status" value="1"/>
</dbReference>
<dbReference type="Pfam" id="PF04679">
    <property type="entry name" value="DNA_ligase_A_C"/>
    <property type="match status" value="1"/>
</dbReference>
<dbReference type="InterPro" id="IPR012340">
    <property type="entry name" value="NA-bd_OB-fold"/>
</dbReference>
<evidence type="ECO:0000313" key="16">
    <source>
        <dbReference type="EMBL" id="CAA9355036.1"/>
    </source>
</evidence>
<evidence type="ECO:0000256" key="5">
    <source>
        <dbReference type="ARBA" id="ARBA00022741"/>
    </source>
</evidence>
<evidence type="ECO:0000256" key="2">
    <source>
        <dbReference type="ARBA" id="ARBA00022618"/>
    </source>
</evidence>
<keyword evidence="10 13" id="KW-0234">DNA repair</keyword>
<dbReference type="GO" id="GO:0005524">
    <property type="term" value="F:ATP binding"/>
    <property type="evidence" value="ECO:0007669"/>
    <property type="project" value="UniProtKB-KW"/>
</dbReference>
<dbReference type="Gene3D" id="2.40.50.140">
    <property type="entry name" value="Nucleic acid-binding proteins"/>
    <property type="match status" value="1"/>
</dbReference>
<evidence type="ECO:0000256" key="3">
    <source>
        <dbReference type="ARBA" id="ARBA00022705"/>
    </source>
</evidence>
<evidence type="ECO:0000256" key="9">
    <source>
        <dbReference type="ARBA" id="ARBA00023172"/>
    </source>
</evidence>
<evidence type="ECO:0000256" key="6">
    <source>
        <dbReference type="ARBA" id="ARBA00022763"/>
    </source>
</evidence>
<evidence type="ECO:0000256" key="1">
    <source>
        <dbReference type="ARBA" id="ARBA00022598"/>
    </source>
</evidence>
<keyword evidence="7 13" id="KW-0067">ATP-binding</keyword>
<sequence>MGDNAAVLLSRLVAGSAEVAATRSRLAKRSIIAALVREAGPADLVPVVTWLSGRLTQRRTGLGWGGLRDAPPPAAVPSLTVGEVEAGFAALAAAAGTGSQALRRAVVADLWGRATADEQTYLNGLALEDVRQGAQDSTVQDAIAVAFEVPSDVFRRAAMLLGSTAAAASLLARQGPAAVSAVGLVVGVPISPMLAGTAPDVAAALAKAAPDGGVVLVDRKLDGIRVQVHRDGDRVRIFTRSLDDITDRLPETVESVLALPASRLVLDGEAIVLRPDGRPAPFQVTGARTASSADVASLRSGAPVSTFFFDALAIEDRDLLDEPLRDRLKALHALLPPALRVPAVRTAALEEADAFLSDSVAAGHEGVLVKHLGSAYEAGRRGSGWVKVKPRHSLDLVVLAAEWGSGRRVGWLSNLHLGARSDADDDTYVMLGKTFKGLTDELLTWQTEQLLAREVRRTPNTVYVRPELVAEIAIDGVQSSRRYPGGVALRFARVLRYRDDKDLSQADTLATVRALLPT</sequence>
<evidence type="ECO:0000256" key="7">
    <source>
        <dbReference type="ARBA" id="ARBA00022840"/>
    </source>
</evidence>
<dbReference type="InterPro" id="IPR016059">
    <property type="entry name" value="DNA_ligase_ATP-dep_CS"/>
</dbReference>
<evidence type="ECO:0000256" key="12">
    <source>
        <dbReference type="ARBA" id="ARBA00034003"/>
    </source>
</evidence>
<evidence type="ECO:0000256" key="10">
    <source>
        <dbReference type="ARBA" id="ARBA00023204"/>
    </source>
</evidence>
<dbReference type="InterPro" id="IPR050191">
    <property type="entry name" value="ATP-dep_DNA_ligase"/>
</dbReference>
<keyword evidence="1 13" id="KW-0436">Ligase</keyword>
<dbReference type="NCBIfam" id="NF002868">
    <property type="entry name" value="PRK03180.1"/>
    <property type="match status" value="1"/>
</dbReference>
<dbReference type="InterPro" id="IPR012310">
    <property type="entry name" value="DNA_ligase_ATP-dep_cent"/>
</dbReference>
<dbReference type="GO" id="GO:0003910">
    <property type="term" value="F:DNA ligase (ATP) activity"/>
    <property type="evidence" value="ECO:0007669"/>
    <property type="project" value="UniProtKB-EC"/>
</dbReference>
<dbReference type="NCBIfam" id="TIGR00574">
    <property type="entry name" value="dnl1"/>
    <property type="match status" value="1"/>
</dbReference>
<evidence type="ECO:0000259" key="15">
    <source>
        <dbReference type="PROSITE" id="PS50160"/>
    </source>
</evidence>
<dbReference type="PANTHER" id="PTHR45674">
    <property type="entry name" value="DNA LIGASE 1/3 FAMILY MEMBER"/>
    <property type="match status" value="1"/>
</dbReference>
<dbReference type="InterPro" id="IPR000977">
    <property type="entry name" value="DNA_ligase_ATP-dep"/>
</dbReference>
<dbReference type="AlphaFoldDB" id="A0A6J4MCP3"/>
<dbReference type="Gene3D" id="1.10.3260.10">
    <property type="entry name" value="DNA ligase, ATP-dependent, N-terminal domain"/>
    <property type="match status" value="1"/>
</dbReference>
<dbReference type="SUPFAM" id="SSF50249">
    <property type="entry name" value="Nucleic acid-binding proteins"/>
    <property type="match status" value="1"/>
</dbReference>
<dbReference type="InterPro" id="IPR036599">
    <property type="entry name" value="DNA_ligase_N_sf"/>
</dbReference>
<dbReference type="GO" id="GO:0046872">
    <property type="term" value="F:metal ion binding"/>
    <property type="evidence" value="ECO:0007669"/>
    <property type="project" value="UniProtKB-KW"/>
</dbReference>
<proteinExistence type="inferred from homology"/>
<keyword evidence="8" id="KW-0460">Magnesium</keyword>
<dbReference type="InterPro" id="IPR012309">
    <property type="entry name" value="DNA_ligase_ATP-dep_C"/>
</dbReference>
<feature type="domain" description="ATP-dependent DNA ligase family profile" evidence="15">
    <location>
        <begin position="297"/>
        <end position="421"/>
    </location>
</feature>
<keyword evidence="11" id="KW-0131">Cell cycle</keyword>
<dbReference type="EMBL" id="CADCUG010000145">
    <property type="protein sequence ID" value="CAA9355036.1"/>
    <property type="molecule type" value="Genomic_DNA"/>
</dbReference>
<keyword evidence="9 13" id="KW-0233">DNA recombination</keyword>
<keyword evidence="5 13" id="KW-0547">Nucleotide-binding</keyword>
<gene>
    <name evidence="16" type="ORF">AVDCRST_MAG29-2535</name>
</gene>
<dbReference type="InterPro" id="IPR012308">
    <property type="entry name" value="DNA_ligase_ATP-dep_N"/>
</dbReference>
<accession>A0A6J4MCP3</accession>
<dbReference type="GO" id="GO:0006260">
    <property type="term" value="P:DNA replication"/>
    <property type="evidence" value="ECO:0007669"/>
    <property type="project" value="UniProtKB-KW"/>
</dbReference>
<dbReference type="PROSITE" id="PS00333">
    <property type="entry name" value="DNA_LIGASE_A2"/>
    <property type="match status" value="1"/>
</dbReference>
<dbReference type="Gene3D" id="3.30.470.30">
    <property type="entry name" value="DNA ligase/mRNA capping enzyme"/>
    <property type="match status" value="1"/>
</dbReference>
<dbReference type="PANTHER" id="PTHR45674:SF13">
    <property type="entry name" value="DNA LIGASE-RELATED"/>
    <property type="match status" value="1"/>
</dbReference>
<comment type="catalytic activity">
    <reaction evidence="12 13">
        <text>ATP + (deoxyribonucleotide)n-3'-hydroxyl + 5'-phospho-(deoxyribonucleotide)m = (deoxyribonucleotide)n+m + AMP + diphosphate.</text>
        <dbReference type="EC" id="6.5.1.1"/>
    </reaction>
</comment>
<dbReference type="PROSITE" id="PS00697">
    <property type="entry name" value="DNA_LIGASE_A1"/>
    <property type="match status" value="1"/>
</dbReference>
<organism evidence="16">
    <name type="scientific">uncultured Nocardioidaceae bacterium</name>
    <dbReference type="NCBI Taxonomy" id="253824"/>
    <lineage>
        <taxon>Bacteria</taxon>
        <taxon>Bacillati</taxon>
        <taxon>Actinomycetota</taxon>
        <taxon>Actinomycetes</taxon>
        <taxon>Propionibacteriales</taxon>
        <taxon>Nocardioidaceae</taxon>
        <taxon>environmental samples</taxon>
    </lineage>
</organism>
<keyword evidence="6 13" id="KW-0227">DNA damage</keyword>
<keyword evidence="3" id="KW-0235">DNA replication</keyword>
<evidence type="ECO:0000256" key="13">
    <source>
        <dbReference type="RuleBase" id="RU000617"/>
    </source>
</evidence>
<evidence type="ECO:0000256" key="14">
    <source>
        <dbReference type="RuleBase" id="RU004196"/>
    </source>
</evidence>
<evidence type="ECO:0000256" key="4">
    <source>
        <dbReference type="ARBA" id="ARBA00022723"/>
    </source>
</evidence>
<dbReference type="GO" id="GO:0071897">
    <property type="term" value="P:DNA biosynthetic process"/>
    <property type="evidence" value="ECO:0007669"/>
    <property type="project" value="InterPro"/>
</dbReference>
<evidence type="ECO:0000256" key="11">
    <source>
        <dbReference type="ARBA" id="ARBA00023306"/>
    </source>
</evidence>
<dbReference type="EC" id="6.5.1.1" evidence="13"/>
<protein>
    <recommendedName>
        <fullName evidence="13">DNA ligase</fullName>
        <ecNumber evidence="13">6.5.1.1</ecNumber>
    </recommendedName>
</protein>
<name>A0A6J4MCP3_9ACTN</name>
<comment type="similarity">
    <text evidence="14">Belongs to the ATP-dependent DNA ligase family.</text>
</comment>
<keyword evidence="4" id="KW-0479">Metal-binding</keyword>
<dbReference type="PROSITE" id="PS50160">
    <property type="entry name" value="DNA_LIGASE_A3"/>
    <property type="match status" value="1"/>
</dbReference>
<dbReference type="GO" id="GO:0006310">
    <property type="term" value="P:DNA recombination"/>
    <property type="evidence" value="ECO:0007669"/>
    <property type="project" value="UniProtKB-KW"/>
</dbReference>
<reference evidence="16" key="1">
    <citation type="submission" date="2020-02" db="EMBL/GenBank/DDBJ databases">
        <authorList>
            <person name="Meier V. D."/>
        </authorList>
    </citation>
    <scope>NUCLEOTIDE SEQUENCE</scope>
    <source>
        <strain evidence="16">AVDCRST_MAG29</strain>
    </source>
</reference>
<dbReference type="CDD" id="cd07901">
    <property type="entry name" value="Adenylation_DNA_ligase_Arch_LigB"/>
    <property type="match status" value="1"/>
</dbReference>
<dbReference type="SUPFAM" id="SSF117018">
    <property type="entry name" value="ATP-dependent DNA ligase DNA-binding domain"/>
    <property type="match status" value="1"/>
</dbReference>
<keyword evidence="2" id="KW-0132">Cell division</keyword>
<evidence type="ECO:0000256" key="8">
    <source>
        <dbReference type="ARBA" id="ARBA00022842"/>
    </source>
</evidence>
<dbReference type="SUPFAM" id="SSF56091">
    <property type="entry name" value="DNA ligase/mRNA capping enzyme, catalytic domain"/>
    <property type="match status" value="1"/>
</dbReference>
<dbReference type="Pfam" id="PF01068">
    <property type="entry name" value="DNA_ligase_A_M"/>
    <property type="match status" value="1"/>
</dbReference>